<feature type="region of interest" description="Disordered" evidence="1">
    <location>
        <begin position="55"/>
        <end position="75"/>
    </location>
</feature>
<proteinExistence type="predicted"/>
<dbReference type="EMBL" id="VTFT01000001">
    <property type="protein sequence ID" value="TYT26420.1"/>
    <property type="molecule type" value="Genomic_DNA"/>
</dbReference>
<dbReference type="RefSeq" id="WP_149102971.1">
    <property type="nucleotide sequence ID" value="NZ_VTFT01000001.1"/>
</dbReference>
<sequence>MTNRPTPPPWKKKNPVKPAARTRLTEAQKDLARERAEAAGRRYPNLVDNMWAATQVQQEPPAAARDADEDDADDR</sequence>
<protein>
    <submittedName>
        <fullName evidence="2">Uncharacterized protein</fullName>
    </submittedName>
</protein>
<keyword evidence="3" id="KW-1185">Reference proteome</keyword>
<accession>A0A5D4XUE8</accession>
<dbReference type="Proteomes" id="UP000324973">
    <property type="component" value="Unassembled WGS sequence"/>
</dbReference>
<dbReference type="AlphaFoldDB" id="A0A5D4XUE8"/>
<gene>
    <name evidence="2" type="ORF">FZO89_09210</name>
</gene>
<evidence type="ECO:0000313" key="3">
    <source>
        <dbReference type="Proteomes" id="UP000324973"/>
    </source>
</evidence>
<organism evidence="2 3">
    <name type="scientific">Luteimonas viscosa</name>
    <dbReference type="NCBI Taxonomy" id="1132694"/>
    <lineage>
        <taxon>Bacteria</taxon>
        <taxon>Pseudomonadati</taxon>
        <taxon>Pseudomonadota</taxon>
        <taxon>Gammaproteobacteria</taxon>
        <taxon>Lysobacterales</taxon>
        <taxon>Lysobacteraceae</taxon>
        <taxon>Luteimonas</taxon>
    </lineage>
</organism>
<name>A0A5D4XUE8_9GAMM</name>
<evidence type="ECO:0000256" key="1">
    <source>
        <dbReference type="SAM" id="MobiDB-lite"/>
    </source>
</evidence>
<evidence type="ECO:0000313" key="2">
    <source>
        <dbReference type="EMBL" id="TYT26420.1"/>
    </source>
</evidence>
<feature type="region of interest" description="Disordered" evidence="1">
    <location>
        <begin position="1"/>
        <end position="22"/>
    </location>
</feature>
<comment type="caution">
    <text evidence="2">The sequence shown here is derived from an EMBL/GenBank/DDBJ whole genome shotgun (WGS) entry which is preliminary data.</text>
</comment>
<reference evidence="2 3" key="1">
    <citation type="submission" date="2019-08" db="EMBL/GenBank/DDBJ databases">
        <title>Luteimonas viscosus sp. nov., isolated from soil of a sunflower field.</title>
        <authorList>
            <person name="Jianli Z."/>
            <person name="Ying Z."/>
        </authorList>
    </citation>
    <scope>NUCLEOTIDE SEQUENCE [LARGE SCALE GENOMIC DNA]</scope>
    <source>
        <strain evidence="2 3">XBU10</strain>
    </source>
</reference>